<evidence type="ECO:0000256" key="6">
    <source>
        <dbReference type="SAM" id="MobiDB-lite"/>
    </source>
</evidence>
<feature type="compositionally biased region" description="Polar residues" evidence="6">
    <location>
        <begin position="77"/>
        <end position="88"/>
    </location>
</feature>
<evidence type="ECO:0000256" key="5">
    <source>
        <dbReference type="ARBA" id="ARBA00022801"/>
    </source>
</evidence>
<keyword evidence="5" id="KW-0378">Hydrolase</keyword>
<dbReference type="EMBL" id="KN818230">
    <property type="protein sequence ID" value="KIL67878.1"/>
    <property type="molecule type" value="Genomic_DNA"/>
</dbReference>
<feature type="compositionally biased region" description="Basic and acidic residues" evidence="6">
    <location>
        <begin position="916"/>
        <end position="930"/>
    </location>
</feature>
<dbReference type="Proteomes" id="UP000054549">
    <property type="component" value="Unassembled WGS sequence"/>
</dbReference>
<dbReference type="GO" id="GO:0005737">
    <property type="term" value="C:cytoplasm"/>
    <property type="evidence" value="ECO:0007669"/>
    <property type="project" value="TreeGrafter"/>
</dbReference>
<dbReference type="InterPro" id="IPR051947">
    <property type="entry name" value="Sentrin-specific_protease"/>
</dbReference>
<dbReference type="PANTHER" id="PTHR46896:SF3">
    <property type="entry name" value="FI06413P-RELATED"/>
    <property type="match status" value="1"/>
</dbReference>
<accession>A0A0C2XG61</accession>
<evidence type="ECO:0000259" key="7">
    <source>
        <dbReference type="PROSITE" id="PS50600"/>
    </source>
</evidence>
<keyword evidence="2" id="KW-0597">Phosphoprotein</keyword>
<evidence type="ECO:0000313" key="9">
    <source>
        <dbReference type="Proteomes" id="UP000054549"/>
    </source>
</evidence>
<feature type="region of interest" description="Disordered" evidence="6">
    <location>
        <begin position="168"/>
        <end position="189"/>
    </location>
</feature>
<proteinExistence type="inferred from homology"/>
<evidence type="ECO:0000256" key="4">
    <source>
        <dbReference type="ARBA" id="ARBA00022786"/>
    </source>
</evidence>
<dbReference type="InterPro" id="IPR003653">
    <property type="entry name" value="Peptidase_C48_C"/>
</dbReference>
<dbReference type="SUPFAM" id="SSF54001">
    <property type="entry name" value="Cysteine proteinases"/>
    <property type="match status" value="1"/>
</dbReference>
<feature type="region of interest" description="Disordered" evidence="6">
    <location>
        <begin position="916"/>
        <end position="974"/>
    </location>
</feature>
<name>A0A0C2XG61_AMAMK</name>
<dbReference type="GO" id="GO:0070139">
    <property type="term" value="F:SUMO-specific endopeptidase activity"/>
    <property type="evidence" value="ECO:0007669"/>
    <property type="project" value="TreeGrafter"/>
</dbReference>
<dbReference type="STRING" id="946122.A0A0C2XG61"/>
<feature type="compositionally biased region" description="Basic and acidic residues" evidence="6">
    <location>
        <begin position="414"/>
        <end position="455"/>
    </location>
</feature>
<evidence type="ECO:0000256" key="3">
    <source>
        <dbReference type="ARBA" id="ARBA00022670"/>
    </source>
</evidence>
<dbReference type="GO" id="GO:0016926">
    <property type="term" value="P:protein desumoylation"/>
    <property type="evidence" value="ECO:0007669"/>
    <property type="project" value="TreeGrafter"/>
</dbReference>
<dbReference type="GO" id="GO:0006508">
    <property type="term" value="P:proteolysis"/>
    <property type="evidence" value="ECO:0007669"/>
    <property type="project" value="UniProtKB-KW"/>
</dbReference>
<feature type="compositionally biased region" description="Basic residues" evidence="6">
    <location>
        <begin position="964"/>
        <end position="974"/>
    </location>
</feature>
<keyword evidence="3" id="KW-0645">Protease</keyword>
<dbReference type="FunCoup" id="A0A0C2XG61">
    <property type="interactions" value="167"/>
</dbReference>
<reference evidence="8 9" key="1">
    <citation type="submission" date="2014-04" db="EMBL/GenBank/DDBJ databases">
        <title>Evolutionary Origins and Diversification of the Mycorrhizal Mutualists.</title>
        <authorList>
            <consortium name="DOE Joint Genome Institute"/>
            <consortium name="Mycorrhizal Genomics Consortium"/>
            <person name="Kohler A."/>
            <person name="Kuo A."/>
            <person name="Nagy L.G."/>
            <person name="Floudas D."/>
            <person name="Copeland A."/>
            <person name="Barry K.W."/>
            <person name="Cichocki N."/>
            <person name="Veneault-Fourrey C."/>
            <person name="LaButti K."/>
            <person name="Lindquist E.A."/>
            <person name="Lipzen A."/>
            <person name="Lundell T."/>
            <person name="Morin E."/>
            <person name="Murat C."/>
            <person name="Riley R."/>
            <person name="Ohm R."/>
            <person name="Sun H."/>
            <person name="Tunlid A."/>
            <person name="Henrissat B."/>
            <person name="Grigoriev I.V."/>
            <person name="Hibbett D.S."/>
            <person name="Martin F."/>
        </authorList>
    </citation>
    <scope>NUCLEOTIDE SEQUENCE [LARGE SCALE GENOMIC DNA]</scope>
    <source>
        <strain evidence="8 9">Koide BX008</strain>
    </source>
</reference>
<dbReference type="PROSITE" id="PS50600">
    <property type="entry name" value="ULP_PROTEASE"/>
    <property type="match status" value="1"/>
</dbReference>
<feature type="region of interest" description="Disordered" evidence="6">
    <location>
        <begin position="1"/>
        <end position="107"/>
    </location>
</feature>
<dbReference type="GO" id="GO:0005634">
    <property type="term" value="C:nucleus"/>
    <property type="evidence" value="ECO:0007669"/>
    <property type="project" value="TreeGrafter"/>
</dbReference>
<feature type="region of interest" description="Disordered" evidence="6">
    <location>
        <begin position="601"/>
        <end position="635"/>
    </location>
</feature>
<gene>
    <name evidence="8" type="ORF">M378DRAFT_9138</name>
</gene>
<dbReference type="InParanoid" id="A0A0C2XG61"/>
<evidence type="ECO:0000256" key="2">
    <source>
        <dbReference type="ARBA" id="ARBA00022553"/>
    </source>
</evidence>
<dbReference type="HOGENOM" id="CLU_010190_0_0_1"/>
<dbReference type="AlphaFoldDB" id="A0A0C2XG61"/>
<dbReference type="Gene3D" id="3.40.395.10">
    <property type="entry name" value="Adenoviral Proteinase, Chain A"/>
    <property type="match status" value="1"/>
</dbReference>
<dbReference type="PANTHER" id="PTHR46896">
    <property type="entry name" value="SENTRIN-SPECIFIC PROTEASE"/>
    <property type="match status" value="1"/>
</dbReference>
<feature type="region of interest" description="Disordered" evidence="6">
    <location>
        <begin position="406"/>
        <end position="464"/>
    </location>
</feature>
<dbReference type="Gene3D" id="1.10.418.20">
    <property type="match status" value="1"/>
</dbReference>
<dbReference type="OrthoDB" id="442460at2759"/>
<comment type="similarity">
    <text evidence="1">Belongs to the peptidase C48 family.</text>
</comment>
<feature type="compositionally biased region" description="Low complexity" evidence="6">
    <location>
        <begin position="945"/>
        <end position="954"/>
    </location>
</feature>
<feature type="domain" description="Ubiquitin-like protease family profile" evidence="7">
    <location>
        <begin position="492"/>
        <end position="868"/>
    </location>
</feature>
<feature type="compositionally biased region" description="Low complexity" evidence="6">
    <location>
        <begin position="58"/>
        <end position="69"/>
    </location>
</feature>
<dbReference type="InterPro" id="IPR038765">
    <property type="entry name" value="Papain-like_cys_pep_sf"/>
</dbReference>
<evidence type="ECO:0000313" key="8">
    <source>
        <dbReference type="EMBL" id="KIL67878.1"/>
    </source>
</evidence>
<keyword evidence="4" id="KW-0833">Ubl conjugation pathway</keyword>
<protein>
    <recommendedName>
        <fullName evidence="7">Ubiquitin-like protease family profile domain-containing protein</fullName>
    </recommendedName>
</protein>
<evidence type="ECO:0000256" key="1">
    <source>
        <dbReference type="ARBA" id="ARBA00005234"/>
    </source>
</evidence>
<organism evidence="8 9">
    <name type="scientific">Amanita muscaria (strain Koide BX008)</name>
    <dbReference type="NCBI Taxonomy" id="946122"/>
    <lineage>
        <taxon>Eukaryota</taxon>
        <taxon>Fungi</taxon>
        <taxon>Dikarya</taxon>
        <taxon>Basidiomycota</taxon>
        <taxon>Agaricomycotina</taxon>
        <taxon>Agaricomycetes</taxon>
        <taxon>Agaricomycetidae</taxon>
        <taxon>Agaricales</taxon>
        <taxon>Pluteineae</taxon>
        <taxon>Amanitaceae</taxon>
        <taxon>Amanita</taxon>
    </lineage>
</organism>
<dbReference type="Pfam" id="PF02902">
    <property type="entry name" value="Peptidase_C48"/>
    <property type="match status" value="2"/>
</dbReference>
<keyword evidence="9" id="KW-1185">Reference proteome</keyword>
<sequence>MSLSDTGPLLASSKWDGPPVTIAAPYNEPRRHTRASNYDPHMPSANSRDRYNPFQASRTRTTLAPTTTLGKRASGSDLRSSRTTSPSACTRKKVKVDRKSKPSLGPEIIDLDTERRDTSSPDPLNNFGSTNGVADHLQSRSAAVASTSRLPPDGAATNNLKRVLQDTRASSPIEEFEDDKPKQSVGLEPDEGNVKRLVSQFENRTLEDMHNGPTIDLRKVEKTVNVKNKMKPKTSWDPVATSSSNFTQKGCIIKTNEDYTLPVKACVIDQMLISEDTTTELVLAWSPSGGVLTLSCKPNEAVAALDTRSVDYIEYAASTTPSRNFDGMPVLKIHMERMPSLHRLRRGSAVHLRPSLVTIMLDSGTGKWSTKYMDSFLNWLKRHSVTTQSSRNGQQMWEMALREVNAPDQDQDQDSGHVQEDKGLRISDVRPTSETKSESNEPSAEKSDTASDRPIRPRRSSRNVIVTIKKPRPPVDPDEVILVYPQGLPGAINITNADVSRLQPGEFLNDTVIEFGLKLWHRELESSNPEFAKDVHVFSSFFYKKLHNRNFEEGYQSVRKWTSKFNLFDKKYIIIPINENLHWYLAIIYMPHYILQPPPLIPTKPTPSSRTRSRASKAANEAESPKSPATDSLSTATASIAEAEDQLKNGLDEFQKSCTITVTEGLPTLDVMDVVPSHSEGHDGDRPLQPTDECAMDVDKSEEDAVQEQLRADSIFSDDTPSNLDDMEIEAEIPSEPLTSRFFSDNFVKKSVIELNSQGQQTSGDTGPIPERRQEDIQEELDDQVPENDDEQGDGQGLSPSTYIFTLDSLGTRHLQATKQLNRYLKMEASHKLNNSDTSDAIGKAVPVPTQPNFCDCGIYLLHFARTFMTDPAKYFQTINTSKKPPPASDRKAIWQDHKVGTMRQELTERIRELSDEWKKTRQEAKRDQAETLSDTDSEIEYVETAPAPAQAKTKTLRSDGKRYKAGRLSRMRG</sequence>